<dbReference type="EMBL" id="LN483157">
    <property type="protein sequence ID" value="CED84212.1"/>
    <property type="molecule type" value="Genomic_DNA"/>
</dbReference>
<evidence type="ECO:0000313" key="1">
    <source>
        <dbReference type="EMBL" id="CED84212.1"/>
    </source>
</evidence>
<accession>A0A0F7SPP2</accession>
<dbReference type="AlphaFoldDB" id="A0A0F7SPP2"/>
<proteinExistence type="predicted"/>
<protein>
    <submittedName>
        <fullName evidence="1">Uncharacterized protein</fullName>
    </submittedName>
</protein>
<reference evidence="1" key="1">
    <citation type="submission" date="2014-08" db="EMBL/GenBank/DDBJ databases">
        <authorList>
            <person name="Sharma Rahul"/>
            <person name="Thines Marco"/>
        </authorList>
    </citation>
    <scope>NUCLEOTIDE SEQUENCE</scope>
</reference>
<name>A0A0F7SPP2_PHARH</name>
<organism evidence="1">
    <name type="scientific">Phaffia rhodozyma</name>
    <name type="common">Yeast</name>
    <name type="synonym">Xanthophyllomyces dendrorhous</name>
    <dbReference type="NCBI Taxonomy" id="264483"/>
    <lineage>
        <taxon>Eukaryota</taxon>
        <taxon>Fungi</taxon>
        <taxon>Dikarya</taxon>
        <taxon>Basidiomycota</taxon>
        <taxon>Agaricomycotina</taxon>
        <taxon>Tremellomycetes</taxon>
        <taxon>Cystofilobasidiales</taxon>
        <taxon>Mrakiaceae</taxon>
        <taxon>Phaffia</taxon>
    </lineage>
</organism>
<sequence length="78" mass="8490">MHGRQATKRTHISLEDILRTDLPGWGFAEREGSIVKVSEEGDTCVYTAELAGQSPDILPPIPLRVSNRDGVTVEQTGS</sequence>